<dbReference type="InterPro" id="IPR050316">
    <property type="entry name" value="Tyrosinase/Hemocyanin"/>
</dbReference>
<dbReference type="SUPFAM" id="SSF48056">
    <property type="entry name" value="Di-copper centre-containing domain"/>
    <property type="match status" value="1"/>
</dbReference>
<dbReference type="EC" id="1.14.18.1" evidence="3"/>
<dbReference type="AlphaFoldDB" id="A0A6A6BTK6"/>
<accession>A0A6A6BTK6</accession>
<keyword evidence="7" id="KW-0503">Monooxygenase</keyword>
<comment type="catalytic activity">
    <reaction evidence="10">
        <text>L-tyrosine + O2 = L-dopaquinone + H2O</text>
        <dbReference type="Rhea" id="RHEA:18117"/>
        <dbReference type="ChEBI" id="CHEBI:15377"/>
        <dbReference type="ChEBI" id="CHEBI:15379"/>
        <dbReference type="ChEBI" id="CHEBI:57924"/>
        <dbReference type="ChEBI" id="CHEBI:58315"/>
        <dbReference type="EC" id="1.14.18.1"/>
    </reaction>
</comment>
<comment type="catalytic activity">
    <reaction evidence="9">
        <text>2 L-dopa + O2 = 2 L-dopaquinone + 2 H2O</text>
        <dbReference type="Rhea" id="RHEA:34287"/>
        <dbReference type="ChEBI" id="CHEBI:15377"/>
        <dbReference type="ChEBI" id="CHEBI:15379"/>
        <dbReference type="ChEBI" id="CHEBI:57504"/>
        <dbReference type="ChEBI" id="CHEBI:57924"/>
        <dbReference type="EC" id="1.14.18.1"/>
    </reaction>
</comment>
<sequence length="595" mass="66654">MSASPGAHAIGSVHPRLELRTLQNNKDLWNLYLLGLVRMQAVPQDDKLSWYQIGSIHGMPFTPWDGVESIAYHETGYCVHSSNLFLSWHRPYVALYEQVLQSHVLAAARDWPPGPDRDRYVAAAQTFRAPYWDWAIYPPSGQNNTPPFMTDETIKVVRPNGSAEIPNPLYSYTFHPFDGAILNDSRVHQFAEYRSTMRYPTDLTAKASSQNTGVQKNMRDLRIQLRNALYDIFINYDNLTLVGNMASYHPDKYQSIEAIHGWVHNYVGGKFGNMLNVPWSAYDPSFMLHHVMVDRIFAMWQMLYPNSYVVPEKQDYATYMIQQGSIQDKNSPLAPFHSNTKGDFWTSEGVRNVSSLFYTYPELQLRDIWALKTRINALYGAPTIGHHTKRDTGADEELNTTATTTTTTVLGVETFMPVQPGQVDPVAAQQNLPRFEYVVNFKLDRTALDGSGSLYFFLGNHSENPDDWKQEPNLAGVAGLFVGAKALPGDVGSSIYGSVPLTSVIEERVANHALSCMYPYEVDPFLTKSLTWAMTRADGTAIAPEDVAGLEVSVAAVQYRSALSECEFPERVSPYMTLRAVTNGKPGGLSTDEAV</sequence>
<protein>
    <recommendedName>
        <fullName evidence="3">tyrosinase</fullName>
        <ecNumber evidence="3">1.14.18.1</ecNumber>
    </recommendedName>
</protein>
<name>A0A6A6BTK6_9PEZI</name>
<dbReference type="PANTHER" id="PTHR11474:SF76">
    <property type="entry name" value="SHKT DOMAIN-CONTAINING PROTEIN"/>
    <property type="match status" value="1"/>
</dbReference>
<dbReference type="InterPro" id="IPR002227">
    <property type="entry name" value="Tyrosinase_Cu-bd"/>
</dbReference>
<dbReference type="OrthoDB" id="6132182at2759"/>
<dbReference type="InterPro" id="IPR041640">
    <property type="entry name" value="Tyrosinase_C"/>
</dbReference>
<feature type="domain" description="Tyrosinase copper-binding" evidence="11">
    <location>
        <begin position="80"/>
        <end position="97"/>
    </location>
</feature>
<evidence type="ECO:0000313" key="13">
    <source>
        <dbReference type="EMBL" id="KAF2147416.1"/>
    </source>
</evidence>
<dbReference type="GeneID" id="54302141"/>
<dbReference type="Pfam" id="PF00264">
    <property type="entry name" value="Tyrosinase"/>
    <property type="match status" value="1"/>
</dbReference>
<proteinExistence type="inferred from homology"/>
<evidence type="ECO:0000256" key="10">
    <source>
        <dbReference type="ARBA" id="ARBA00048881"/>
    </source>
</evidence>
<evidence type="ECO:0000256" key="6">
    <source>
        <dbReference type="ARBA" id="ARBA00023008"/>
    </source>
</evidence>
<dbReference type="PRINTS" id="PR00092">
    <property type="entry name" value="TYROSINASE"/>
</dbReference>
<evidence type="ECO:0000256" key="3">
    <source>
        <dbReference type="ARBA" id="ARBA00011906"/>
    </source>
</evidence>
<evidence type="ECO:0000256" key="4">
    <source>
        <dbReference type="ARBA" id="ARBA00022723"/>
    </source>
</evidence>
<dbReference type="GO" id="GO:0042438">
    <property type="term" value="P:melanin biosynthetic process"/>
    <property type="evidence" value="ECO:0007669"/>
    <property type="project" value="UniProtKB-KW"/>
</dbReference>
<dbReference type="GO" id="GO:0046872">
    <property type="term" value="F:metal ion binding"/>
    <property type="evidence" value="ECO:0007669"/>
    <property type="project" value="UniProtKB-KW"/>
</dbReference>
<dbReference type="EMBL" id="ML995474">
    <property type="protein sequence ID" value="KAF2147416.1"/>
    <property type="molecule type" value="Genomic_DNA"/>
</dbReference>
<dbReference type="RefSeq" id="XP_033403124.1">
    <property type="nucleotide sequence ID" value="XM_033544645.1"/>
</dbReference>
<evidence type="ECO:0000256" key="7">
    <source>
        <dbReference type="ARBA" id="ARBA00023033"/>
    </source>
</evidence>
<dbReference type="Pfam" id="PF18132">
    <property type="entry name" value="Tyrosinase_C"/>
    <property type="match status" value="1"/>
</dbReference>
<dbReference type="InterPro" id="IPR008922">
    <property type="entry name" value="Di-copper_centre_dom_sf"/>
</dbReference>
<evidence type="ECO:0000259" key="11">
    <source>
        <dbReference type="PROSITE" id="PS00497"/>
    </source>
</evidence>
<keyword evidence="14" id="KW-1185">Reference proteome</keyword>
<dbReference type="Gene3D" id="1.10.1280.10">
    <property type="entry name" value="Di-copper center containing domain from catechol oxidase"/>
    <property type="match status" value="1"/>
</dbReference>
<dbReference type="Proteomes" id="UP000799438">
    <property type="component" value="Unassembled WGS sequence"/>
</dbReference>
<comment type="cofactor">
    <cofactor evidence="1">
        <name>Cu(2+)</name>
        <dbReference type="ChEBI" id="CHEBI:29036"/>
    </cofactor>
</comment>
<gene>
    <name evidence="13" type="ORF">K452DRAFT_323522</name>
</gene>
<dbReference type="GO" id="GO:0004503">
    <property type="term" value="F:tyrosinase activity"/>
    <property type="evidence" value="ECO:0007669"/>
    <property type="project" value="UniProtKB-EC"/>
</dbReference>
<keyword evidence="4" id="KW-0479">Metal-binding</keyword>
<reference evidence="13" key="1">
    <citation type="journal article" date="2020" name="Stud. Mycol.">
        <title>101 Dothideomycetes genomes: a test case for predicting lifestyles and emergence of pathogens.</title>
        <authorList>
            <person name="Haridas S."/>
            <person name="Albert R."/>
            <person name="Binder M."/>
            <person name="Bloem J."/>
            <person name="Labutti K."/>
            <person name="Salamov A."/>
            <person name="Andreopoulos B."/>
            <person name="Baker S."/>
            <person name="Barry K."/>
            <person name="Bills G."/>
            <person name="Bluhm B."/>
            <person name="Cannon C."/>
            <person name="Castanera R."/>
            <person name="Culley D."/>
            <person name="Daum C."/>
            <person name="Ezra D."/>
            <person name="Gonzalez J."/>
            <person name="Henrissat B."/>
            <person name="Kuo A."/>
            <person name="Liang C."/>
            <person name="Lipzen A."/>
            <person name="Lutzoni F."/>
            <person name="Magnuson J."/>
            <person name="Mondo S."/>
            <person name="Nolan M."/>
            <person name="Ohm R."/>
            <person name="Pangilinan J."/>
            <person name="Park H.-J."/>
            <person name="Ramirez L."/>
            <person name="Alfaro M."/>
            <person name="Sun H."/>
            <person name="Tritt A."/>
            <person name="Yoshinaga Y."/>
            <person name="Zwiers L.-H."/>
            <person name="Turgeon B."/>
            <person name="Goodwin S."/>
            <person name="Spatafora J."/>
            <person name="Crous P."/>
            <person name="Grigoriev I."/>
        </authorList>
    </citation>
    <scope>NUCLEOTIDE SEQUENCE</scope>
    <source>
        <strain evidence="13">CBS 121167</strain>
    </source>
</reference>
<evidence type="ECO:0000259" key="12">
    <source>
        <dbReference type="PROSITE" id="PS00498"/>
    </source>
</evidence>
<organism evidence="13 14">
    <name type="scientific">Aplosporella prunicola CBS 121167</name>
    <dbReference type="NCBI Taxonomy" id="1176127"/>
    <lineage>
        <taxon>Eukaryota</taxon>
        <taxon>Fungi</taxon>
        <taxon>Dikarya</taxon>
        <taxon>Ascomycota</taxon>
        <taxon>Pezizomycotina</taxon>
        <taxon>Dothideomycetes</taxon>
        <taxon>Dothideomycetes incertae sedis</taxon>
        <taxon>Botryosphaeriales</taxon>
        <taxon>Aplosporellaceae</taxon>
        <taxon>Aplosporella</taxon>
    </lineage>
</organism>
<evidence type="ECO:0000256" key="1">
    <source>
        <dbReference type="ARBA" id="ARBA00001973"/>
    </source>
</evidence>
<keyword evidence="8" id="KW-0470">Melanin biosynthesis</keyword>
<dbReference type="PROSITE" id="PS00498">
    <property type="entry name" value="TYROSINASE_2"/>
    <property type="match status" value="1"/>
</dbReference>
<evidence type="ECO:0000256" key="5">
    <source>
        <dbReference type="ARBA" id="ARBA00023002"/>
    </source>
</evidence>
<keyword evidence="5" id="KW-0560">Oxidoreductase</keyword>
<evidence type="ECO:0000256" key="9">
    <source>
        <dbReference type="ARBA" id="ARBA00048233"/>
    </source>
</evidence>
<dbReference type="PROSITE" id="PS00497">
    <property type="entry name" value="TYROSINASE_1"/>
    <property type="match status" value="1"/>
</dbReference>
<feature type="domain" description="Tyrosinase copper-binding" evidence="12">
    <location>
        <begin position="283"/>
        <end position="294"/>
    </location>
</feature>
<evidence type="ECO:0000256" key="8">
    <source>
        <dbReference type="ARBA" id="ARBA00023101"/>
    </source>
</evidence>
<comment type="similarity">
    <text evidence="2">Belongs to the tyrosinase family.</text>
</comment>
<keyword evidence="6" id="KW-0186">Copper</keyword>
<evidence type="ECO:0000313" key="14">
    <source>
        <dbReference type="Proteomes" id="UP000799438"/>
    </source>
</evidence>
<evidence type="ECO:0000256" key="2">
    <source>
        <dbReference type="ARBA" id="ARBA00009928"/>
    </source>
</evidence>
<dbReference type="PANTHER" id="PTHR11474">
    <property type="entry name" value="TYROSINASE FAMILY MEMBER"/>
    <property type="match status" value="1"/>
</dbReference>